<dbReference type="PANTHER" id="PTHR44068:SF11">
    <property type="entry name" value="GERANYL DIPHOSPHATE 2-C-METHYLTRANSFERASE"/>
    <property type="match status" value="1"/>
</dbReference>
<evidence type="ECO:0000259" key="1">
    <source>
        <dbReference type="Pfam" id="PF13649"/>
    </source>
</evidence>
<dbReference type="CDD" id="cd02440">
    <property type="entry name" value="AdoMet_MTases"/>
    <property type="match status" value="1"/>
</dbReference>
<keyword evidence="2" id="KW-0808">Transferase</keyword>
<keyword evidence="2" id="KW-0489">Methyltransferase</keyword>
<dbReference type="GO" id="GO:0008168">
    <property type="term" value="F:methyltransferase activity"/>
    <property type="evidence" value="ECO:0007669"/>
    <property type="project" value="UniProtKB-KW"/>
</dbReference>
<evidence type="ECO:0000313" key="2">
    <source>
        <dbReference type="EMBL" id="QGG94122.1"/>
    </source>
</evidence>
<evidence type="ECO:0000313" key="3">
    <source>
        <dbReference type="Proteomes" id="UP000334019"/>
    </source>
</evidence>
<proteinExistence type="predicted"/>
<gene>
    <name evidence="2" type="ORF">GH723_02840</name>
</gene>
<dbReference type="Proteomes" id="UP000334019">
    <property type="component" value="Chromosome"/>
</dbReference>
<dbReference type="InterPro" id="IPR041698">
    <property type="entry name" value="Methyltransf_25"/>
</dbReference>
<dbReference type="Pfam" id="PF13649">
    <property type="entry name" value="Methyltransf_25"/>
    <property type="match status" value="1"/>
</dbReference>
<dbReference type="PANTHER" id="PTHR44068">
    <property type="entry name" value="ZGC:194242"/>
    <property type="match status" value="1"/>
</dbReference>
<dbReference type="InterPro" id="IPR029063">
    <property type="entry name" value="SAM-dependent_MTases_sf"/>
</dbReference>
<reference evidence="2 3" key="1">
    <citation type="submission" date="2019-11" db="EMBL/GenBank/DDBJ databases">
        <authorList>
            <person name="He Y."/>
        </authorList>
    </citation>
    <scope>NUCLEOTIDE SEQUENCE [LARGE SCALE GENOMIC DNA]</scope>
    <source>
        <strain evidence="2 3">SCSIO 58843</strain>
    </source>
</reference>
<dbReference type="KEGG" id="atq:GH723_02840"/>
<dbReference type="EMBL" id="CP045851">
    <property type="protein sequence ID" value="QGG94122.1"/>
    <property type="molecule type" value="Genomic_DNA"/>
</dbReference>
<dbReference type="RefSeq" id="WP_153758228.1">
    <property type="nucleotide sequence ID" value="NZ_CP045851.1"/>
</dbReference>
<keyword evidence="3" id="KW-1185">Reference proteome</keyword>
<protein>
    <submittedName>
        <fullName evidence="2">Methyltransferase domain-containing protein</fullName>
    </submittedName>
</protein>
<dbReference type="GO" id="GO:0032259">
    <property type="term" value="P:methylation"/>
    <property type="evidence" value="ECO:0007669"/>
    <property type="project" value="UniProtKB-KW"/>
</dbReference>
<feature type="domain" description="Methyltransferase" evidence="1">
    <location>
        <begin position="40"/>
        <end position="135"/>
    </location>
</feature>
<accession>A0A5Q2RH07</accession>
<organism evidence="2 3">
    <name type="scientific">Actinomarinicola tropica</name>
    <dbReference type="NCBI Taxonomy" id="2789776"/>
    <lineage>
        <taxon>Bacteria</taxon>
        <taxon>Bacillati</taxon>
        <taxon>Actinomycetota</taxon>
        <taxon>Acidimicrobiia</taxon>
        <taxon>Acidimicrobiales</taxon>
        <taxon>Iamiaceae</taxon>
        <taxon>Actinomarinicola</taxon>
    </lineage>
</organism>
<dbReference type="SUPFAM" id="SSF53335">
    <property type="entry name" value="S-adenosyl-L-methionine-dependent methyltransferases"/>
    <property type="match status" value="1"/>
</dbReference>
<sequence length="200" mass="22454">MKMNAIETALMNNPVRAAIQRHYEAPLLERLGGRTPGERVLEVGCGRGVGTEIILERFGAAHVTAFDLDPAMVQRARRRLRRHLPGRVALSVGDVTSIDTPDAEFDAVFDFGIIHHVPDWRTALGEIARVLRPGGRFYFEEVTRHALQRWSYRTFLLHPTHDRFSGEEFAAGCTVAGLDVDGRSVERFFGDFIFGVATRH</sequence>
<name>A0A5Q2RH07_9ACTN</name>
<dbReference type="AlphaFoldDB" id="A0A5Q2RH07"/>
<dbReference type="Gene3D" id="3.40.50.150">
    <property type="entry name" value="Vaccinia Virus protein VP39"/>
    <property type="match status" value="1"/>
</dbReference>
<dbReference type="InterPro" id="IPR050447">
    <property type="entry name" value="Erg6_SMT_methyltransf"/>
</dbReference>